<organism evidence="3 4">
    <name type="scientific">Canariomyces notabilis</name>
    <dbReference type="NCBI Taxonomy" id="2074819"/>
    <lineage>
        <taxon>Eukaryota</taxon>
        <taxon>Fungi</taxon>
        <taxon>Dikarya</taxon>
        <taxon>Ascomycota</taxon>
        <taxon>Pezizomycotina</taxon>
        <taxon>Sordariomycetes</taxon>
        <taxon>Sordariomycetidae</taxon>
        <taxon>Sordariales</taxon>
        <taxon>Chaetomiaceae</taxon>
        <taxon>Canariomyces</taxon>
    </lineage>
</organism>
<reference evidence="3" key="2">
    <citation type="submission" date="2023-05" db="EMBL/GenBank/DDBJ databases">
        <authorList>
            <consortium name="Lawrence Berkeley National Laboratory"/>
            <person name="Steindorff A."/>
            <person name="Hensen N."/>
            <person name="Bonometti L."/>
            <person name="Westerberg I."/>
            <person name="Brannstrom I.O."/>
            <person name="Guillou S."/>
            <person name="Cros-Aarteil S."/>
            <person name="Calhoun S."/>
            <person name="Haridas S."/>
            <person name="Kuo A."/>
            <person name="Mondo S."/>
            <person name="Pangilinan J."/>
            <person name="Riley R."/>
            <person name="Labutti K."/>
            <person name="Andreopoulos B."/>
            <person name="Lipzen A."/>
            <person name="Chen C."/>
            <person name="Yanf M."/>
            <person name="Daum C."/>
            <person name="Ng V."/>
            <person name="Clum A."/>
            <person name="Ohm R."/>
            <person name="Martin F."/>
            <person name="Silar P."/>
            <person name="Natvig D."/>
            <person name="Lalanne C."/>
            <person name="Gautier V."/>
            <person name="Ament-Velasquez S.L."/>
            <person name="Kruys A."/>
            <person name="Hutchinson M.I."/>
            <person name="Powell A.J."/>
            <person name="Barry K."/>
            <person name="Miller A.N."/>
            <person name="Grigoriev I.V."/>
            <person name="Debuchy R."/>
            <person name="Gladieux P."/>
            <person name="Thoren M.H."/>
            <person name="Johannesson H."/>
        </authorList>
    </citation>
    <scope>NUCLEOTIDE SEQUENCE</scope>
    <source>
        <strain evidence="3">CBS 508.74</strain>
    </source>
</reference>
<feature type="transmembrane region" description="Helical" evidence="2">
    <location>
        <begin position="443"/>
        <end position="460"/>
    </location>
</feature>
<proteinExistence type="predicted"/>
<dbReference type="Proteomes" id="UP001302812">
    <property type="component" value="Unassembled WGS sequence"/>
</dbReference>
<dbReference type="RefSeq" id="XP_064672971.1">
    <property type="nucleotide sequence ID" value="XM_064812958.1"/>
</dbReference>
<keyword evidence="4" id="KW-1185">Reference proteome</keyword>
<accession>A0AAN6YVC2</accession>
<feature type="compositionally biased region" description="Basic residues" evidence="1">
    <location>
        <begin position="206"/>
        <end position="224"/>
    </location>
</feature>
<evidence type="ECO:0000256" key="2">
    <source>
        <dbReference type="SAM" id="Phobius"/>
    </source>
</evidence>
<keyword evidence="2" id="KW-0812">Transmembrane</keyword>
<sequence length="492" mass="54217">MSSTRTSYMADLGLSSSISSLSSSAASRPGHSSSHISKTYRQASTLFLTRRLPEALSTVLPLVTPPESDDPEAPFEPAPVARASRSSRIKVWSLYLTVLNAILELDTDEGKDTFGTQEWRALCHKVREGEVWEEVVRNGYHGVEGDVDADVVINLATLLLAHAKTQTVNQQRLENYLASARTPNLDNISDRFPPPTASSTGAPHQNPKRHRSHSSSSRTGRRGHAAAAASGADTPRDLNARVKLLELYTLHVLPRNGEWEYAREFVSASPVLDEERREAFLQALQGLHEEQLAAARRDEEERRRQEEAIRRDVEQARRLRAENEARERRRLEEERGRRAEGEGGREKGVVTEGDFGVEITPTSSTPPPPRSDDSVRSDVGKAGRRPLPGVGTRGTGARRGGVTAGSGGNAVTAPTLMNRASMVLANLRSLVDEMSVAFRTNPYVLYRTLAFIVGLLLLLRRKRIRERIARILAVSWAKVKATAGMGTKVTYI</sequence>
<feature type="compositionally biased region" description="Basic and acidic residues" evidence="1">
    <location>
        <begin position="370"/>
        <end position="381"/>
    </location>
</feature>
<evidence type="ECO:0008006" key="5">
    <source>
        <dbReference type="Google" id="ProtNLM"/>
    </source>
</evidence>
<reference evidence="3" key="1">
    <citation type="journal article" date="2023" name="Mol. Phylogenet. Evol.">
        <title>Genome-scale phylogeny and comparative genomics of the fungal order Sordariales.</title>
        <authorList>
            <person name="Hensen N."/>
            <person name="Bonometti L."/>
            <person name="Westerberg I."/>
            <person name="Brannstrom I.O."/>
            <person name="Guillou S."/>
            <person name="Cros-Aarteil S."/>
            <person name="Calhoun S."/>
            <person name="Haridas S."/>
            <person name="Kuo A."/>
            <person name="Mondo S."/>
            <person name="Pangilinan J."/>
            <person name="Riley R."/>
            <person name="LaButti K."/>
            <person name="Andreopoulos B."/>
            <person name="Lipzen A."/>
            <person name="Chen C."/>
            <person name="Yan M."/>
            <person name="Daum C."/>
            <person name="Ng V."/>
            <person name="Clum A."/>
            <person name="Steindorff A."/>
            <person name="Ohm R.A."/>
            <person name="Martin F."/>
            <person name="Silar P."/>
            <person name="Natvig D.O."/>
            <person name="Lalanne C."/>
            <person name="Gautier V."/>
            <person name="Ament-Velasquez S.L."/>
            <person name="Kruys A."/>
            <person name="Hutchinson M.I."/>
            <person name="Powell A.J."/>
            <person name="Barry K."/>
            <person name="Miller A.N."/>
            <person name="Grigoriev I.V."/>
            <person name="Debuchy R."/>
            <person name="Gladieux P."/>
            <person name="Hiltunen Thoren M."/>
            <person name="Johannesson H."/>
        </authorList>
    </citation>
    <scope>NUCLEOTIDE SEQUENCE</scope>
    <source>
        <strain evidence="3">CBS 508.74</strain>
    </source>
</reference>
<feature type="region of interest" description="Disordered" evidence="1">
    <location>
        <begin position="324"/>
        <end position="407"/>
    </location>
</feature>
<keyword evidence="2" id="KW-1133">Transmembrane helix</keyword>
<name>A0AAN6YVC2_9PEZI</name>
<dbReference type="EMBL" id="MU853335">
    <property type="protein sequence ID" value="KAK4115401.1"/>
    <property type="molecule type" value="Genomic_DNA"/>
</dbReference>
<feature type="region of interest" description="Disordered" evidence="1">
    <location>
        <begin position="184"/>
        <end position="234"/>
    </location>
</feature>
<dbReference type="AlphaFoldDB" id="A0AAN6YVC2"/>
<evidence type="ECO:0000313" key="4">
    <source>
        <dbReference type="Proteomes" id="UP001302812"/>
    </source>
</evidence>
<feature type="compositionally biased region" description="Basic and acidic residues" evidence="1">
    <location>
        <begin position="324"/>
        <end position="349"/>
    </location>
</feature>
<evidence type="ECO:0000313" key="3">
    <source>
        <dbReference type="EMBL" id="KAK4115401.1"/>
    </source>
</evidence>
<comment type="caution">
    <text evidence="3">The sequence shown here is derived from an EMBL/GenBank/DDBJ whole genome shotgun (WGS) entry which is preliminary data.</text>
</comment>
<gene>
    <name evidence="3" type="ORF">N656DRAFT_748593</name>
</gene>
<feature type="compositionally biased region" description="Gly residues" evidence="1">
    <location>
        <begin position="391"/>
        <end position="407"/>
    </location>
</feature>
<keyword evidence="2" id="KW-0472">Membrane</keyword>
<protein>
    <recommendedName>
        <fullName evidence="5">Peroxin 26</fullName>
    </recommendedName>
</protein>
<dbReference type="GeneID" id="89937083"/>
<evidence type="ECO:0000256" key="1">
    <source>
        <dbReference type="SAM" id="MobiDB-lite"/>
    </source>
</evidence>